<gene>
    <name evidence="2" type="ORF">LSALG_LOCUS25678</name>
</gene>
<dbReference type="AlphaFoldDB" id="A0AA35Z5Y6"/>
<accession>A0AA35Z5Y6</accession>
<feature type="compositionally biased region" description="Low complexity" evidence="1">
    <location>
        <begin position="85"/>
        <end position="100"/>
    </location>
</feature>
<keyword evidence="3" id="KW-1185">Reference proteome</keyword>
<name>A0AA35Z5Y6_LACSI</name>
<feature type="region of interest" description="Disordered" evidence="1">
    <location>
        <begin position="72"/>
        <end position="131"/>
    </location>
</feature>
<protein>
    <submittedName>
        <fullName evidence="2">Uncharacterized protein</fullName>
    </submittedName>
</protein>
<feature type="compositionally biased region" description="Acidic residues" evidence="1">
    <location>
        <begin position="122"/>
        <end position="131"/>
    </location>
</feature>
<evidence type="ECO:0000256" key="1">
    <source>
        <dbReference type="SAM" id="MobiDB-lite"/>
    </source>
</evidence>
<evidence type="ECO:0000313" key="2">
    <source>
        <dbReference type="EMBL" id="CAI9286248.1"/>
    </source>
</evidence>
<proteinExistence type="predicted"/>
<sequence length="131" mass="14813">MIYGDEEDDLAGFTDDLTMERNIMGSLSIKTENFKVLTVKLEQYEKQIQDLITEKLRPVFAILHRLEGVPEPSIILKQGGDQPKKTSTTSAKPTTSVKPSIKVESERKGKDKLFSKEPIVDNSDEEELDEE</sequence>
<dbReference type="Proteomes" id="UP001177003">
    <property type="component" value="Chromosome 5"/>
</dbReference>
<organism evidence="2 3">
    <name type="scientific">Lactuca saligna</name>
    <name type="common">Willowleaf lettuce</name>
    <dbReference type="NCBI Taxonomy" id="75948"/>
    <lineage>
        <taxon>Eukaryota</taxon>
        <taxon>Viridiplantae</taxon>
        <taxon>Streptophyta</taxon>
        <taxon>Embryophyta</taxon>
        <taxon>Tracheophyta</taxon>
        <taxon>Spermatophyta</taxon>
        <taxon>Magnoliopsida</taxon>
        <taxon>eudicotyledons</taxon>
        <taxon>Gunneridae</taxon>
        <taxon>Pentapetalae</taxon>
        <taxon>asterids</taxon>
        <taxon>campanulids</taxon>
        <taxon>Asterales</taxon>
        <taxon>Asteraceae</taxon>
        <taxon>Cichorioideae</taxon>
        <taxon>Cichorieae</taxon>
        <taxon>Lactucinae</taxon>
        <taxon>Lactuca</taxon>
    </lineage>
</organism>
<dbReference type="EMBL" id="OX465081">
    <property type="protein sequence ID" value="CAI9286248.1"/>
    <property type="molecule type" value="Genomic_DNA"/>
</dbReference>
<feature type="compositionally biased region" description="Basic and acidic residues" evidence="1">
    <location>
        <begin position="101"/>
        <end position="119"/>
    </location>
</feature>
<reference evidence="2" key="1">
    <citation type="submission" date="2023-04" db="EMBL/GenBank/DDBJ databases">
        <authorList>
            <person name="Vijverberg K."/>
            <person name="Xiong W."/>
            <person name="Schranz E."/>
        </authorList>
    </citation>
    <scope>NUCLEOTIDE SEQUENCE</scope>
</reference>
<evidence type="ECO:0000313" key="3">
    <source>
        <dbReference type="Proteomes" id="UP001177003"/>
    </source>
</evidence>